<dbReference type="PANTHER" id="PTHR30349:SF64">
    <property type="entry name" value="PROPHAGE INTEGRASE INTD-RELATED"/>
    <property type="match status" value="1"/>
</dbReference>
<evidence type="ECO:0000313" key="9">
    <source>
        <dbReference type="Proteomes" id="UP000069935"/>
    </source>
</evidence>
<dbReference type="InterPro" id="IPR011010">
    <property type="entry name" value="DNA_brk_join_enz"/>
</dbReference>
<dbReference type="Gene3D" id="1.10.443.10">
    <property type="entry name" value="Intergrase catalytic core"/>
    <property type="match status" value="1"/>
</dbReference>
<name>A0AAC8W614_9PROT</name>
<dbReference type="InterPro" id="IPR013762">
    <property type="entry name" value="Integrase-like_cat_sf"/>
</dbReference>
<dbReference type="PROSITE" id="PS51898">
    <property type="entry name" value="TYR_RECOMBINASE"/>
    <property type="match status" value="1"/>
</dbReference>
<dbReference type="InterPro" id="IPR044068">
    <property type="entry name" value="CB"/>
</dbReference>
<dbReference type="PANTHER" id="PTHR30349">
    <property type="entry name" value="PHAGE INTEGRASE-RELATED"/>
    <property type="match status" value="1"/>
</dbReference>
<keyword evidence="2" id="KW-0229">DNA integration</keyword>
<evidence type="ECO:0000259" key="6">
    <source>
        <dbReference type="PROSITE" id="PS51898"/>
    </source>
</evidence>
<dbReference type="InterPro" id="IPR050090">
    <property type="entry name" value="Tyrosine_recombinase_XerCD"/>
</dbReference>
<dbReference type="PROSITE" id="PS51900">
    <property type="entry name" value="CB"/>
    <property type="match status" value="1"/>
</dbReference>
<organism evidence="8 9">
    <name type="scientific">Azospirillum thiophilum</name>
    <dbReference type="NCBI Taxonomy" id="528244"/>
    <lineage>
        <taxon>Bacteria</taxon>
        <taxon>Pseudomonadati</taxon>
        <taxon>Pseudomonadota</taxon>
        <taxon>Alphaproteobacteria</taxon>
        <taxon>Rhodospirillales</taxon>
        <taxon>Azospirillaceae</taxon>
        <taxon>Azospirillum</taxon>
    </lineage>
</organism>
<dbReference type="AlphaFoldDB" id="A0AAC8W614"/>
<reference evidence="9" key="1">
    <citation type="submission" date="2015-08" db="EMBL/GenBank/DDBJ databases">
        <title>Complete Genome Sequence of Azospirillum thiophilum BV-S.</title>
        <authorList>
            <person name="Fomenkov A."/>
            <person name="Vincze T."/>
            <person name="Grabovich M."/>
            <person name="Dubinina G."/>
            <person name="Orlova M."/>
            <person name="Belousova E."/>
            <person name="Roberts R.J."/>
        </authorList>
    </citation>
    <scope>NUCLEOTIDE SEQUENCE [LARGE SCALE GENOMIC DNA]</scope>
    <source>
        <strain evidence="9">BV-S</strain>
    </source>
</reference>
<evidence type="ECO:0000256" key="3">
    <source>
        <dbReference type="ARBA" id="ARBA00023125"/>
    </source>
</evidence>
<keyword evidence="3 5" id="KW-0238">DNA-binding</keyword>
<reference evidence="8 9" key="2">
    <citation type="journal article" date="2016" name="Genome Announc.">
        <title>Complete Genome Sequence of a Strain of Azospirillum thiophilum Isolated from a Sulfide Spring.</title>
        <authorList>
            <person name="Fomenkov A."/>
            <person name="Vincze T."/>
            <person name="Grabovich M."/>
            <person name="Anton B.P."/>
            <person name="Dubinina G."/>
            <person name="Orlova M."/>
            <person name="Belousova E."/>
            <person name="Roberts R.J."/>
        </authorList>
    </citation>
    <scope>NUCLEOTIDE SEQUENCE [LARGE SCALE GENOMIC DNA]</scope>
    <source>
        <strain evidence="8 9">BV-S</strain>
    </source>
</reference>
<dbReference type="InterPro" id="IPR010998">
    <property type="entry name" value="Integrase_recombinase_N"/>
</dbReference>
<dbReference type="GO" id="GO:0015074">
    <property type="term" value="P:DNA integration"/>
    <property type="evidence" value="ECO:0007669"/>
    <property type="project" value="UniProtKB-KW"/>
</dbReference>
<dbReference type="SUPFAM" id="SSF56349">
    <property type="entry name" value="DNA breaking-rejoining enzymes"/>
    <property type="match status" value="1"/>
</dbReference>
<evidence type="ECO:0000256" key="2">
    <source>
        <dbReference type="ARBA" id="ARBA00022908"/>
    </source>
</evidence>
<feature type="domain" description="Tyr recombinase" evidence="6">
    <location>
        <begin position="106"/>
        <end position="307"/>
    </location>
</feature>
<dbReference type="EMBL" id="CP012408">
    <property type="protein sequence ID" value="ALG75769.1"/>
    <property type="molecule type" value="Genomic_DNA"/>
</dbReference>
<dbReference type="Pfam" id="PF00589">
    <property type="entry name" value="Phage_integrase"/>
    <property type="match status" value="1"/>
</dbReference>
<proteinExistence type="inferred from homology"/>
<dbReference type="Proteomes" id="UP000069935">
    <property type="component" value="Chromosome 8"/>
</dbReference>
<sequence length="309" mass="34300">MVRTDADVIEGWLKTRRSARTRRAYRDDIRVFLRAVGWKPLATITDIDIQDHIDTAMATDGRPLAPRSCRRRLSAIRSLFHYACTKKHLAVNEAISVTLEKSEDDLAQRVLSNRAVRAMIAAAKPPRDRAIVTLLYVAGLRISEVAHLRWKHLRQAEDGDRTERHAATLTVFGKGAKTRHVLLPEIVVDHLDAVHKVQGPLAIDEAPIFRSRKRSNGGHLDASAVHRIVKGVVADARRSAEAAGDHRLLADLKEAASAHWLRHSHATHALKNGAPIHVVRDTLGHANVSTTNRYLAIDPDESSTAFVTI</sequence>
<dbReference type="GO" id="GO:0006310">
    <property type="term" value="P:DNA recombination"/>
    <property type="evidence" value="ECO:0007669"/>
    <property type="project" value="UniProtKB-KW"/>
</dbReference>
<protein>
    <recommendedName>
        <fullName evidence="10">Integrase</fullName>
    </recommendedName>
</protein>
<dbReference type="InterPro" id="IPR002104">
    <property type="entry name" value="Integrase_catalytic"/>
</dbReference>
<dbReference type="Pfam" id="PF02899">
    <property type="entry name" value="Phage_int_SAM_1"/>
    <property type="match status" value="1"/>
</dbReference>
<evidence type="ECO:0000256" key="1">
    <source>
        <dbReference type="ARBA" id="ARBA00008857"/>
    </source>
</evidence>
<comment type="similarity">
    <text evidence="1">Belongs to the 'phage' integrase family.</text>
</comment>
<accession>A0AAC8W614</accession>
<keyword evidence="9" id="KW-1185">Reference proteome</keyword>
<gene>
    <name evidence="8" type="ORF">AL072_33065</name>
</gene>
<feature type="domain" description="Core-binding (CB)" evidence="7">
    <location>
        <begin position="3"/>
        <end position="84"/>
    </location>
</feature>
<keyword evidence="4" id="KW-0233">DNA recombination</keyword>
<evidence type="ECO:0000259" key="7">
    <source>
        <dbReference type="PROSITE" id="PS51900"/>
    </source>
</evidence>
<evidence type="ECO:0000313" key="8">
    <source>
        <dbReference type="EMBL" id="ALG75769.1"/>
    </source>
</evidence>
<dbReference type="InterPro" id="IPR004107">
    <property type="entry name" value="Integrase_SAM-like_N"/>
</dbReference>
<dbReference type="Gene3D" id="1.10.150.130">
    <property type="match status" value="1"/>
</dbReference>
<dbReference type="GO" id="GO:0003677">
    <property type="term" value="F:DNA binding"/>
    <property type="evidence" value="ECO:0007669"/>
    <property type="project" value="UniProtKB-UniRule"/>
</dbReference>
<evidence type="ECO:0008006" key="10">
    <source>
        <dbReference type="Google" id="ProtNLM"/>
    </source>
</evidence>
<evidence type="ECO:0000256" key="5">
    <source>
        <dbReference type="PROSITE-ProRule" id="PRU01248"/>
    </source>
</evidence>
<evidence type="ECO:0000256" key="4">
    <source>
        <dbReference type="ARBA" id="ARBA00023172"/>
    </source>
</evidence>
<dbReference type="KEGG" id="ati:AL072_33065"/>